<evidence type="ECO:0000313" key="3">
    <source>
        <dbReference type="EMBL" id="PAU92996.1"/>
    </source>
</evidence>
<evidence type="ECO:0008006" key="5">
    <source>
        <dbReference type="Google" id="ProtNLM"/>
    </source>
</evidence>
<evidence type="ECO:0000313" key="4">
    <source>
        <dbReference type="Proteomes" id="UP000218831"/>
    </source>
</evidence>
<dbReference type="Gene3D" id="3.40.50.1110">
    <property type="entry name" value="SGNH hydrolase"/>
    <property type="match status" value="2"/>
</dbReference>
<feature type="compositionally biased region" description="Low complexity" evidence="1">
    <location>
        <begin position="39"/>
        <end position="50"/>
    </location>
</feature>
<sequence>MKLFSKTTFVLLFAVIFLFSCEDSYDSLVSDQVDENPVPEESTPEGSSGSADFSNYVAIGNSLTAGFMDGALYNMGQQYSLAALIHGQMQYAGASENFNQPDINSELGFNTSVNQPEGGPILGRYKLDTSIPGPSPTLGGEEITPYNGNTAELNNFGVPGILVGQLLTPATGGPQSDPAFNPFYQRFASAPGSSRILGDAIATQPSFFTLWIGNNDVLGYAISGASNPGLLTSRSDFNSQYNNVINQLMINTSANGVVVNIPNLLAVPYFQAVNWNVISFDTSDPEDQATVNSLNENFSQYNQALDQFASQDVITESEAEKRKVSYADGDNPVLINDETLTDLCNYNPNIDPYCIARPATDSDLLTFTAGSVIGTLADPNNQQSVLGIVIPLTDQYSLIPSEITEILIRIAQFNEIIQTAVNSSDRLALYDTQASGSAFTDLFGYESGQFNEEDLGIRIDGQLLQPDFSPNGVFSTDGIHPNPRGNAILANEFIRVIEDAFGANIPEVDVLNLPSVQVCAGNCVSQQQQKTVAKNVNFGL</sequence>
<organism evidence="3 4">
    <name type="scientific">Fodinibius salipaludis</name>
    <dbReference type="NCBI Taxonomy" id="2032627"/>
    <lineage>
        <taxon>Bacteria</taxon>
        <taxon>Pseudomonadati</taxon>
        <taxon>Balneolota</taxon>
        <taxon>Balneolia</taxon>
        <taxon>Balneolales</taxon>
        <taxon>Balneolaceae</taxon>
        <taxon>Fodinibius</taxon>
    </lineage>
</organism>
<keyword evidence="4" id="KW-1185">Reference proteome</keyword>
<comment type="caution">
    <text evidence="3">The sequence shown here is derived from an EMBL/GenBank/DDBJ whole genome shotgun (WGS) entry which is preliminary data.</text>
</comment>
<dbReference type="Pfam" id="PF00657">
    <property type="entry name" value="Lipase_GDSL"/>
    <property type="match status" value="1"/>
</dbReference>
<reference evidence="3 4" key="1">
    <citation type="submission" date="2017-08" db="EMBL/GenBank/DDBJ databases">
        <title>Aliifodinibius alkalisoli sp. nov., isolated from saline alkaline soil.</title>
        <authorList>
            <person name="Liu D."/>
            <person name="Zhang G."/>
        </authorList>
    </citation>
    <scope>NUCLEOTIDE SEQUENCE [LARGE SCALE GENOMIC DNA]</scope>
    <source>
        <strain evidence="3 4">WN023</strain>
    </source>
</reference>
<dbReference type="PROSITE" id="PS51257">
    <property type="entry name" value="PROKAR_LIPOPROTEIN"/>
    <property type="match status" value="1"/>
</dbReference>
<feature type="region of interest" description="Disordered" evidence="1">
    <location>
        <begin position="32"/>
        <end position="51"/>
    </location>
</feature>
<evidence type="ECO:0000256" key="2">
    <source>
        <dbReference type="SAM" id="SignalP"/>
    </source>
</evidence>
<dbReference type="GO" id="GO:0016788">
    <property type="term" value="F:hydrolase activity, acting on ester bonds"/>
    <property type="evidence" value="ECO:0007669"/>
    <property type="project" value="InterPro"/>
</dbReference>
<name>A0A2A2G5E5_9BACT</name>
<feature type="signal peptide" evidence="2">
    <location>
        <begin position="1"/>
        <end position="22"/>
    </location>
</feature>
<evidence type="ECO:0000256" key="1">
    <source>
        <dbReference type="SAM" id="MobiDB-lite"/>
    </source>
</evidence>
<keyword evidence="2" id="KW-0732">Signal</keyword>
<gene>
    <name evidence="3" type="ORF">CK503_13810</name>
</gene>
<protein>
    <recommendedName>
        <fullName evidence="5">G-D-S-L family lipolytic protein</fullName>
    </recommendedName>
</protein>
<feature type="chain" id="PRO_5013399122" description="G-D-S-L family lipolytic protein" evidence="2">
    <location>
        <begin position="23"/>
        <end position="540"/>
    </location>
</feature>
<dbReference type="InterPro" id="IPR001087">
    <property type="entry name" value="GDSL"/>
</dbReference>
<dbReference type="SUPFAM" id="SSF52266">
    <property type="entry name" value="SGNH hydrolase"/>
    <property type="match status" value="2"/>
</dbReference>
<dbReference type="AlphaFoldDB" id="A0A2A2G5E5"/>
<dbReference type="RefSeq" id="WP_095607416.1">
    <property type="nucleotide sequence ID" value="NZ_NSKE01000011.1"/>
</dbReference>
<dbReference type="OrthoDB" id="9764164at2"/>
<accession>A0A2A2G5E5</accession>
<dbReference type="Proteomes" id="UP000218831">
    <property type="component" value="Unassembled WGS sequence"/>
</dbReference>
<dbReference type="InterPro" id="IPR036514">
    <property type="entry name" value="SGNH_hydro_sf"/>
</dbReference>
<proteinExistence type="predicted"/>
<dbReference type="EMBL" id="NSKE01000011">
    <property type="protein sequence ID" value="PAU92996.1"/>
    <property type="molecule type" value="Genomic_DNA"/>
</dbReference>